<name>A0A1I0RNR5_9BACT</name>
<keyword evidence="4 7" id="KW-0812">Transmembrane</keyword>
<dbReference type="AlphaFoldDB" id="A0A1I0RNR5"/>
<keyword evidence="6 7" id="KW-0998">Cell outer membrane</keyword>
<dbReference type="SUPFAM" id="SSF56935">
    <property type="entry name" value="Porins"/>
    <property type="match status" value="1"/>
</dbReference>
<dbReference type="InterPro" id="IPR037066">
    <property type="entry name" value="Plug_dom_sf"/>
</dbReference>
<evidence type="ECO:0000256" key="6">
    <source>
        <dbReference type="ARBA" id="ARBA00023237"/>
    </source>
</evidence>
<dbReference type="InterPro" id="IPR023997">
    <property type="entry name" value="TonB-dep_OMP_SusC/RagA_CS"/>
</dbReference>
<keyword evidence="5 7" id="KW-0472">Membrane</keyword>
<sequence>MKLIPCISLIFMMVCSAVTSIGQDKTSALTKRVSIDVTDKAVPEILSLIEKQAGVLFAYPNQVIANKSKFTIHQKNVPISSLLQTLFPASQYTVKAIGTQIIIKQTAGNNAPVAADSSSPQKIIEMNAVVVTALGIGRQQRSLGYAFTDVKGSDLTRARETNPIASLSGRVAGLDINTTNSGVGASVKVTLRGVKVIGGDNQPLYVIDGIPANNSSPGQADKYGGYDLGDGSSIINPDEVASISVLKGGAATALYGSRAANGVILITTKKGSRKGLELEITSNAVLEKLNSSYDFQEDYGSGRDGILARDVDAARGYTQASWGPKFNADSMTWIWNGTKQPYVRAQNAIQHFFREGLTLTNSVAISSGGENTQLRFTYTNIRNTDIVPNSGLQRHNFALRGTSQLTSKFSIDAKLAYVNENVDNRPALSDNPNNIGYVLSGIAPNIDINWLKDYKDPITGNYINWNNNNYQVNPYWAINEQPNNSKQDRLNGFVQMKYQLLPELSVQARSGTDYSRFGFREFMEFSTPFNQTGAITMKDRVFQETNTELLLNYGKQVHKFWIGGNLGTNRMDFHENVLNTSGRDISVKGVQSINNFQTKISNEIINRKRINSVYGAVNFAYENYLYLDITGRNDWSSTLAMGQNSFFYPSVSTSFVFSELLPKNNLLNFGKLRFSIAQTGTDAIDPYQLKLTYGSNPDIPLVGGYAIGGVAVDKVPFKDLKPSISKSYEAGINLIFFNNRANLDVTWYQSNTRNQILNAPISSTSGYPNAVINSGNIRNRGIEVSMQLKPIVSKNFNWDMNVNFARNRNKILELSPLVSGFYTLASARWANASIVAKEGEEYGIIVGRQFLRNTAGDLILDANNLPQYDPTDAKLGNGQYDWIGGITNRFSYKNFSINILLDIKQGGSIYSMTNLLAYANGRQKGTLDGREGWALSEKARLAANKTPAEWTPTGGLPIKGVQQDGVDGTGAPKYKTAESFINPQAYWQRVTDNIPEPFIYDASFVKIRQLNLDYNFPKSILGNGIIRDLSVSLVARNLFTISKHIPNVDPESSYNNSNGQGFEYGSLPTRRSYGINVYAKF</sequence>
<keyword evidence="2 7" id="KW-0813">Transport</keyword>
<dbReference type="PROSITE" id="PS52016">
    <property type="entry name" value="TONB_DEPENDENT_REC_3"/>
    <property type="match status" value="1"/>
</dbReference>
<dbReference type="Proteomes" id="UP000199310">
    <property type="component" value="Unassembled WGS sequence"/>
</dbReference>
<comment type="similarity">
    <text evidence="7">Belongs to the TonB-dependent receptor family.</text>
</comment>
<dbReference type="NCBIfam" id="TIGR04057">
    <property type="entry name" value="SusC_RagA_signa"/>
    <property type="match status" value="1"/>
</dbReference>
<comment type="subcellular location">
    <subcellularLocation>
        <location evidence="1 7">Cell outer membrane</location>
        <topology evidence="1 7">Multi-pass membrane protein</topology>
    </subcellularLocation>
</comment>
<proteinExistence type="inferred from homology"/>
<feature type="domain" description="TonB-dependent receptor plug" evidence="9">
    <location>
        <begin position="141"/>
        <end position="263"/>
    </location>
</feature>
<accession>A0A1I0RNR5</accession>
<evidence type="ECO:0000313" key="10">
    <source>
        <dbReference type="EMBL" id="SEW42927.1"/>
    </source>
</evidence>
<dbReference type="Pfam" id="PF07715">
    <property type="entry name" value="Plug"/>
    <property type="match status" value="1"/>
</dbReference>
<dbReference type="EMBL" id="FOJG01000001">
    <property type="protein sequence ID" value="SEW42927.1"/>
    <property type="molecule type" value="Genomic_DNA"/>
</dbReference>
<protein>
    <submittedName>
        <fullName evidence="10">TonB-linked outer membrane protein, SusC/RagA family</fullName>
    </submittedName>
</protein>
<evidence type="ECO:0000259" key="9">
    <source>
        <dbReference type="Pfam" id="PF07715"/>
    </source>
</evidence>
<dbReference type="Gene3D" id="2.40.170.20">
    <property type="entry name" value="TonB-dependent receptor, beta-barrel domain"/>
    <property type="match status" value="1"/>
</dbReference>
<keyword evidence="3 7" id="KW-1134">Transmembrane beta strand</keyword>
<evidence type="ECO:0000313" key="11">
    <source>
        <dbReference type="Proteomes" id="UP000199310"/>
    </source>
</evidence>
<evidence type="ECO:0000256" key="2">
    <source>
        <dbReference type="ARBA" id="ARBA00022448"/>
    </source>
</evidence>
<feature type="signal peptide" evidence="8">
    <location>
        <begin position="1"/>
        <end position="17"/>
    </location>
</feature>
<evidence type="ECO:0000256" key="8">
    <source>
        <dbReference type="SAM" id="SignalP"/>
    </source>
</evidence>
<gene>
    <name evidence="10" type="ORF">SAMN04488122_3157</name>
</gene>
<dbReference type="Gene3D" id="2.170.130.10">
    <property type="entry name" value="TonB-dependent receptor, plug domain"/>
    <property type="match status" value="1"/>
</dbReference>
<keyword evidence="8" id="KW-0732">Signal</keyword>
<evidence type="ECO:0000256" key="4">
    <source>
        <dbReference type="ARBA" id="ARBA00022692"/>
    </source>
</evidence>
<feature type="chain" id="PRO_5011469348" evidence="8">
    <location>
        <begin position="18"/>
        <end position="1081"/>
    </location>
</feature>
<organism evidence="10 11">
    <name type="scientific">Chitinophaga arvensicola</name>
    <dbReference type="NCBI Taxonomy" id="29529"/>
    <lineage>
        <taxon>Bacteria</taxon>
        <taxon>Pseudomonadati</taxon>
        <taxon>Bacteroidota</taxon>
        <taxon>Chitinophagia</taxon>
        <taxon>Chitinophagales</taxon>
        <taxon>Chitinophagaceae</taxon>
        <taxon>Chitinophaga</taxon>
    </lineage>
</organism>
<dbReference type="InterPro" id="IPR036942">
    <property type="entry name" value="Beta-barrel_TonB_sf"/>
</dbReference>
<evidence type="ECO:0000256" key="5">
    <source>
        <dbReference type="ARBA" id="ARBA00023136"/>
    </source>
</evidence>
<reference evidence="11" key="1">
    <citation type="submission" date="2016-10" db="EMBL/GenBank/DDBJ databases">
        <authorList>
            <person name="Varghese N."/>
            <person name="Submissions S."/>
        </authorList>
    </citation>
    <scope>NUCLEOTIDE SEQUENCE [LARGE SCALE GENOMIC DNA]</scope>
    <source>
        <strain evidence="11">DSM 3695</strain>
    </source>
</reference>
<dbReference type="RefSeq" id="WP_177192185.1">
    <property type="nucleotide sequence ID" value="NZ_FOJG01000001.1"/>
</dbReference>
<dbReference type="InterPro" id="IPR039426">
    <property type="entry name" value="TonB-dep_rcpt-like"/>
</dbReference>
<evidence type="ECO:0000256" key="1">
    <source>
        <dbReference type="ARBA" id="ARBA00004571"/>
    </source>
</evidence>
<dbReference type="STRING" id="29529.SAMN04488122_3157"/>
<dbReference type="InterPro" id="IPR023996">
    <property type="entry name" value="TonB-dep_OMP_SusC/RagA"/>
</dbReference>
<dbReference type="InterPro" id="IPR012910">
    <property type="entry name" value="Plug_dom"/>
</dbReference>
<evidence type="ECO:0000256" key="7">
    <source>
        <dbReference type="PROSITE-ProRule" id="PRU01360"/>
    </source>
</evidence>
<dbReference type="NCBIfam" id="TIGR04056">
    <property type="entry name" value="OMP_RagA_SusC"/>
    <property type="match status" value="1"/>
</dbReference>
<dbReference type="GO" id="GO:0009279">
    <property type="term" value="C:cell outer membrane"/>
    <property type="evidence" value="ECO:0007669"/>
    <property type="project" value="UniProtKB-SubCell"/>
</dbReference>
<keyword evidence="11" id="KW-1185">Reference proteome</keyword>
<evidence type="ECO:0000256" key="3">
    <source>
        <dbReference type="ARBA" id="ARBA00022452"/>
    </source>
</evidence>